<dbReference type="GO" id="GO:0000976">
    <property type="term" value="F:transcription cis-regulatory region binding"/>
    <property type="evidence" value="ECO:0007669"/>
    <property type="project" value="TreeGrafter"/>
</dbReference>
<dbReference type="InterPro" id="IPR050109">
    <property type="entry name" value="HTH-type_TetR-like_transc_reg"/>
</dbReference>
<evidence type="ECO:0000256" key="2">
    <source>
        <dbReference type="ARBA" id="ARBA00023125"/>
    </source>
</evidence>
<dbReference type="Pfam" id="PF00440">
    <property type="entry name" value="TetR_N"/>
    <property type="match status" value="1"/>
</dbReference>
<sequence>MGDLRKSILEAAEVLFSREPIESMNLERLANRTGLGKRTLYRIFGPRKAFLQAYAEWLCDRERARWHEAAQRCGEEPVETMIELFIDIAVVLASDDHPPGPIQVLAIPSTDEKHALRLSRNNLVREFRALLLRLAVAANATDAEALAESLTTLWLGATSGFQSGGDSIRVAQHLPSLVDHIIKSYVPG</sequence>
<evidence type="ECO:0000256" key="1">
    <source>
        <dbReference type="ARBA" id="ARBA00023015"/>
    </source>
</evidence>
<keyword evidence="3" id="KW-0804">Transcription</keyword>
<organism evidence="6 7">
    <name type="scientific">Paraburkholderia monticola</name>
    <dbReference type="NCBI Taxonomy" id="1399968"/>
    <lineage>
        <taxon>Bacteria</taxon>
        <taxon>Pseudomonadati</taxon>
        <taxon>Pseudomonadota</taxon>
        <taxon>Betaproteobacteria</taxon>
        <taxon>Burkholderiales</taxon>
        <taxon>Burkholderiaceae</taxon>
        <taxon>Paraburkholderia</taxon>
    </lineage>
</organism>
<dbReference type="Gene3D" id="1.10.357.10">
    <property type="entry name" value="Tetracycline Repressor, domain 2"/>
    <property type="match status" value="1"/>
</dbReference>
<dbReference type="InterPro" id="IPR036271">
    <property type="entry name" value="Tet_transcr_reg_TetR-rel_C_sf"/>
</dbReference>
<evidence type="ECO:0000256" key="4">
    <source>
        <dbReference type="PROSITE-ProRule" id="PRU00335"/>
    </source>
</evidence>
<accession>A0A149PBK6</accession>
<reference evidence="6 7" key="1">
    <citation type="journal article" date="2015" name="Int. J. Syst. Evol. Microbiol.">
        <title>Burkholderia monticola sp. nov., isolated from mountain soil.</title>
        <authorList>
            <person name="Baek I."/>
            <person name="Seo B."/>
            <person name="Lee I."/>
            <person name="Yi H."/>
            <person name="Chun J."/>
        </authorList>
    </citation>
    <scope>NUCLEOTIDE SEQUENCE [LARGE SCALE GENOMIC DNA]</scope>
    <source>
        <strain evidence="6 7">JC2948</strain>
    </source>
</reference>
<dbReference type="SUPFAM" id="SSF48498">
    <property type="entry name" value="Tetracyclin repressor-like, C-terminal domain"/>
    <property type="match status" value="1"/>
</dbReference>
<dbReference type="SUPFAM" id="SSF46689">
    <property type="entry name" value="Homeodomain-like"/>
    <property type="match status" value="1"/>
</dbReference>
<name>A0A149PBK6_9BURK</name>
<proteinExistence type="predicted"/>
<keyword evidence="1" id="KW-0805">Transcription regulation</keyword>
<comment type="caution">
    <text evidence="6">The sequence shown here is derived from an EMBL/GenBank/DDBJ whole genome shotgun (WGS) entry which is preliminary data.</text>
</comment>
<dbReference type="EMBL" id="LRBG01000039">
    <property type="protein sequence ID" value="KXU82411.1"/>
    <property type="molecule type" value="Genomic_DNA"/>
</dbReference>
<feature type="DNA-binding region" description="H-T-H motif" evidence="4">
    <location>
        <begin position="25"/>
        <end position="44"/>
    </location>
</feature>
<protein>
    <recommendedName>
        <fullName evidence="5">HTH tetR-type domain-containing protein</fullName>
    </recommendedName>
</protein>
<evidence type="ECO:0000313" key="7">
    <source>
        <dbReference type="Proteomes" id="UP000075613"/>
    </source>
</evidence>
<feature type="domain" description="HTH tetR-type" evidence="5">
    <location>
        <begin position="2"/>
        <end position="62"/>
    </location>
</feature>
<evidence type="ECO:0000313" key="6">
    <source>
        <dbReference type="EMBL" id="KXU82411.1"/>
    </source>
</evidence>
<keyword evidence="7" id="KW-1185">Reference proteome</keyword>
<evidence type="ECO:0000259" key="5">
    <source>
        <dbReference type="PROSITE" id="PS50977"/>
    </source>
</evidence>
<dbReference type="PROSITE" id="PS50977">
    <property type="entry name" value="HTH_TETR_2"/>
    <property type="match status" value="1"/>
</dbReference>
<dbReference type="InterPro" id="IPR001647">
    <property type="entry name" value="HTH_TetR"/>
</dbReference>
<dbReference type="InterPro" id="IPR009057">
    <property type="entry name" value="Homeodomain-like_sf"/>
</dbReference>
<evidence type="ECO:0000256" key="3">
    <source>
        <dbReference type="ARBA" id="ARBA00023163"/>
    </source>
</evidence>
<gene>
    <name evidence="6" type="ORF">CI15_33270</name>
</gene>
<dbReference type="AlphaFoldDB" id="A0A149PBK6"/>
<dbReference type="STRING" id="1399968.CI15_33270"/>
<dbReference type="PANTHER" id="PTHR30055">
    <property type="entry name" value="HTH-TYPE TRANSCRIPTIONAL REGULATOR RUTR"/>
    <property type="match status" value="1"/>
</dbReference>
<dbReference type="Proteomes" id="UP000075613">
    <property type="component" value="Unassembled WGS sequence"/>
</dbReference>
<dbReference type="PANTHER" id="PTHR30055:SF234">
    <property type="entry name" value="HTH-TYPE TRANSCRIPTIONAL REGULATOR BETI"/>
    <property type="match status" value="1"/>
</dbReference>
<keyword evidence="2 4" id="KW-0238">DNA-binding</keyword>
<dbReference type="GO" id="GO:0003700">
    <property type="term" value="F:DNA-binding transcription factor activity"/>
    <property type="evidence" value="ECO:0007669"/>
    <property type="project" value="TreeGrafter"/>
</dbReference>